<accession>A0A1I5CV65</accession>
<dbReference type="EMBL" id="FOVI01000013">
    <property type="protein sequence ID" value="SFN90849.1"/>
    <property type="molecule type" value="Genomic_DNA"/>
</dbReference>
<dbReference type="Pfam" id="PF08808">
    <property type="entry name" value="RES"/>
    <property type="match status" value="1"/>
</dbReference>
<dbReference type="OrthoDB" id="648213at2"/>
<name>A0A1I5CV65_9FLAO</name>
<protein>
    <submittedName>
        <fullName evidence="3">RES domain-containing protein</fullName>
    </submittedName>
</protein>
<dbReference type="InterPro" id="IPR014914">
    <property type="entry name" value="RES_dom"/>
</dbReference>
<dbReference type="Pfam" id="PF18870">
    <property type="entry name" value="HEPN_RES_NTD1"/>
    <property type="match status" value="1"/>
</dbReference>
<dbReference type="AlphaFoldDB" id="A0A1I5CV65"/>
<dbReference type="Proteomes" id="UP000199036">
    <property type="component" value="Unassembled WGS sequence"/>
</dbReference>
<dbReference type="InterPro" id="IPR041206">
    <property type="entry name" value="HEPN/RES_NTD1"/>
</dbReference>
<dbReference type="STRING" id="913024.SAMN05421741_11375"/>
<organism evidence="3 4">
    <name type="scientific">Paenimyroides ummariense</name>
    <dbReference type="NCBI Taxonomy" id="913024"/>
    <lineage>
        <taxon>Bacteria</taxon>
        <taxon>Pseudomonadati</taxon>
        <taxon>Bacteroidota</taxon>
        <taxon>Flavobacteriia</taxon>
        <taxon>Flavobacteriales</taxon>
        <taxon>Flavobacteriaceae</taxon>
        <taxon>Paenimyroides</taxon>
    </lineage>
</organism>
<evidence type="ECO:0000256" key="1">
    <source>
        <dbReference type="SAM" id="MobiDB-lite"/>
    </source>
</evidence>
<evidence type="ECO:0000259" key="2">
    <source>
        <dbReference type="SMART" id="SM00953"/>
    </source>
</evidence>
<keyword evidence="4" id="KW-1185">Reference proteome</keyword>
<sequence>MSRAMDEAMRLQELGLCTVPETNVCRNHINEPAIKNFIRRTSTSGYCDYCEKSTSVVSLEDLMEFIMEAVLRSYTDPANFMRYETSEGGYLGNVYNAEEILQEHFDLDIEDLKLSNDVFQSLDLTKPWSDEMQFYDSPSDILLYNWKYFKEIVKHRSRYFFGLVKDLNSDNYPIQSDEMLAEIGSSIKKFKLIKKLNVGTKFYRCRQHSRGDSSVSNPKGMTSPPQQFAIQPNRMSPSGISMFYGAFDIETALRETLDVGNKEIQYFTTVAFSTIRELNVVDLSMMPLPPSPFDAKKHQDRFRLIFIKNFIKDLTAPINRDGRIHIDYVPTQIITEYLRFPFSDKLSKHNRIDGIIYPSSRNGKKACVLFFDNEESLKVLNMDNGSLNTTKINKKKHKY</sequence>
<proteinExistence type="predicted"/>
<feature type="region of interest" description="Disordered" evidence="1">
    <location>
        <begin position="209"/>
        <end position="230"/>
    </location>
</feature>
<reference evidence="4" key="1">
    <citation type="submission" date="2016-10" db="EMBL/GenBank/DDBJ databases">
        <authorList>
            <person name="Varghese N."/>
            <person name="Submissions S."/>
        </authorList>
    </citation>
    <scope>NUCLEOTIDE SEQUENCE [LARGE SCALE GENOMIC DNA]</scope>
    <source>
        <strain evidence="4">DS-12</strain>
    </source>
</reference>
<dbReference type="RefSeq" id="WP_091523655.1">
    <property type="nucleotide sequence ID" value="NZ_FOVI01000013.1"/>
</dbReference>
<gene>
    <name evidence="3" type="ORF">SAMN05421741_11375</name>
</gene>
<evidence type="ECO:0000313" key="3">
    <source>
        <dbReference type="EMBL" id="SFN90849.1"/>
    </source>
</evidence>
<feature type="compositionally biased region" description="Polar residues" evidence="1">
    <location>
        <begin position="212"/>
        <end position="230"/>
    </location>
</feature>
<dbReference type="SMART" id="SM00953">
    <property type="entry name" value="RES"/>
    <property type="match status" value="1"/>
</dbReference>
<feature type="domain" description="RES" evidence="2">
    <location>
        <begin position="218"/>
        <end position="383"/>
    </location>
</feature>
<evidence type="ECO:0000313" key="4">
    <source>
        <dbReference type="Proteomes" id="UP000199036"/>
    </source>
</evidence>